<reference evidence="4 5" key="1">
    <citation type="submission" date="2019-03" db="EMBL/GenBank/DDBJ databases">
        <title>Draft genome sequences of novel Actinobacteria.</title>
        <authorList>
            <person name="Sahin N."/>
            <person name="Ay H."/>
            <person name="Saygin H."/>
        </authorList>
    </citation>
    <scope>NUCLEOTIDE SEQUENCE [LARGE SCALE GENOMIC DNA]</scope>
    <source>
        <strain evidence="4 5">DSM 41900</strain>
    </source>
</reference>
<gene>
    <name evidence="4" type="ORF">E1283_29745</name>
</gene>
<dbReference type="AlphaFoldDB" id="A0A4R4SVR4"/>
<feature type="region of interest" description="Disordered" evidence="1">
    <location>
        <begin position="416"/>
        <end position="435"/>
    </location>
</feature>
<dbReference type="OrthoDB" id="7888869at2"/>
<dbReference type="InterPro" id="IPR030678">
    <property type="entry name" value="Peptide/Ni-bd"/>
</dbReference>
<name>A0A4R4SVR4_9ACTN</name>
<dbReference type="InterPro" id="IPR000914">
    <property type="entry name" value="SBP_5_dom"/>
</dbReference>
<dbReference type="Gene3D" id="3.40.190.10">
    <property type="entry name" value="Periplasmic binding protein-like II"/>
    <property type="match status" value="1"/>
</dbReference>
<sequence length="694" mass="73438">MSGGPSRPGRRRGSRARGTAMAALAAAGALLAPALVTGCSGDGDGDQALAMGAQSVPALGRAQLKKGGTVRWAVDALPATLNAFQPDADRVTDQVAGAVLPTLFTIDATGRPQLNTDYLSAAEITEREPRQTVVYTLNPEATWSDGEKIGAQDFVAQWQALRGGDKKYRPARNAGYDRIENVEKGPESGQVQVTFAQPYADWRALFSPLYPRSVTGDAERFNEGSRTELPVSGGPFTLGERDDKTATITLERNDEWWGDRALLDSLVLTAVPRDERRAALEGGELEVAELDPDDAEGLVPAAAGPPAADDKPAADPDETQSGFAVHRAYDAAYTQLALNGAEGPLADERVRWAIARAVDRAELAEDVHAPAGLPVKPLGSHLRMLGQEGYHDNSDALGAYGVDSAAELLDEAGWQQGEGPAAEDGKPGAAVAAPLGSGWPAARQRAELLRQAADAQRAEGLDDRADDTDKDANEAATQAEELAERAATPVRTKDGKELRLRFVLPDGPGAGQLRDVAGRISAMLSTVGIRTELETVDADTFFADHIEPGDFDLSLYSWPATAYPATDARPLFAKPRPAPGGVLTVQQNYTRVGTDYIDQLLDQAVGELDEAEQEELLNKADAHIWAAAGSVPLYQRPQLVAAPVGLSGAGAYGRHHRDGPFEEPVDPAARLLELGRGAQEARGGLVAPGGDHQL</sequence>
<dbReference type="Gene3D" id="3.90.76.10">
    <property type="entry name" value="Dipeptide-binding Protein, Domain 1"/>
    <property type="match status" value="1"/>
</dbReference>
<dbReference type="CDD" id="cd08501">
    <property type="entry name" value="PBP2_Lpqw"/>
    <property type="match status" value="1"/>
</dbReference>
<dbReference type="SUPFAM" id="SSF53850">
    <property type="entry name" value="Periplasmic binding protein-like II"/>
    <property type="match status" value="1"/>
</dbReference>
<dbReference type="Proteomes" id="UP000295345">
    <property type="component" value="Unassembled WGS sequence"/>
</dbReference>
<feature type="domain" description="Solute-binding protein family 5" evidence="3">
    <location>
        <begin position="121"/>
        <end position="452"/>
    </location>
</feature>
<evidence type="ECO:0000256" key="2">
    <source>
        <dbReference type="SAM" id="SignalP"/>
    </source>
</evidence>
<feature type="non-terminal residue" evidence="4">
    <location>
        <position position="694"/>
    </location>
</feature>
<evidence type="ECO:0000313" key="5">
    <source>
        <dbReference type="Proteomes" id="UP000295345"/>
    </source>
</evidence>
<feature type="chain" id="PRO_5020769138" evidence="2">
    <location>
        <begin position="35"/>
        <end position="694"/>
    </location>
</feature>
<organism evidence="4 5">
    <name type="scientific">Streptomyces hainanensis</name>
    <dbReference type="NCBI Taxonomy" id="402648"/>
    <lineage>
        <taxon>Bacteria</taxon>
        <taxon>Bacillati</taxon>
        <taxon>Actinomycetota</taxon>
        <taxon>Actinomycetes</taxon>
        <taxon>Kitasatosporales</taxon>
        <taxon>Streptomycetaceae</taxon>
        <taxon>Streptomyces</taxon>
    </lineage>
</organism>
<feature type="region of interest" description="Disordered" evidence="1">
    <location>
        <begin position="452"/>
        <end position="491"/>
    </location>
</feature>
<dbReference type="InterPro" id="IPR039424">
    <property type="entry name" value="SBP_5"/>
</dbReference>
<dbReference type="PANTHER" id="PTHR30290:SF65">
    <property type="entry name" value="MONOACYL PHOSPHATIDYLINOSITOL TETRAMANNOSIDE-BINDING PROTEIN LPQW-RELATED"/>
    <property type="match status" value="1"/>
</dbReference>
<accession>A0A4R4SVR4</accession>
<proteinExistence type="predicted"/>
<feature type="signal peptide" evidence="2">
    <location>
        <begin position="1"/>
        <end position="34"/>
    </location>
</feature>
<keyword evidence="5" id="KW-1185">Reference proteome</keyword>
<feature type="region of interest" description="Disordered" evidence="1">
    <location>
        <begin position="296"/>
        <end position="319"/>
    </location>
</feature>
<dbReference type="PIRSF" id="PIRSF002741">
    <property type="entry name" value="MppA"/>
    <property type="match status" value="1"/>
</dbReference>
<dbReference type="Pfam" id="PF00496">
    <property type="entry name" value="SBP_bac_5"/>
    <property type="match status" value="1"/>
</dbReference>
<dbReference type="GO" id="GO:0042597">
    <property type="term" value="C:periplasmic space"/>
    <property type="evidence" value="ECO:0007669"/>
    <property type="project" value="UniProtKB-ARBA"/>
</dbReference>
<dbReference type="GO" id="GO:0015833">
    <property type="term" value="P:peptide transport"/>
    <property type="evidence" value="ECO:0007669"/>
    <property type="project" value="TreeGrafter"/>
</dbReference>
<evidence type="ECO:0000313" key="4">
    <source>
        <dbReference type="EMBL" id="TDC66452.1"/>
    </source>
</evidence>
<protein>
    <submittedName>
        <fullName evidence="4">ABC transporter family substrate-binding protein</fullName>
    </submittedName>
</protein>
<dbReference type="Gene3D" id="3.10.105.10">
    <property type="entry name" value="Dipeptide-binding Protein, Domain 3"/>
    <property type="match status" value="2"/>
</dbReference>
<dbReference type="PANTHER" id="PTHR30290">
    <property type="entry name" value="PERIPLASMIC BINDING COMPONENT OF ABC TRANSPORTER"/>
    <property type="match status" value="1"/>
</dbReference>
<evidence type="ECO:0000259" key="3">
    <source>
        <dbReference type="Pfam" id="PF00496"/>
    </source>
</evidence>
<dbReference type="GO" id="GO:0043190">
    <property type="term" value="C:ATP-binding cassette (ABC) transporter complex"/>
    <property type="evidence" value="ECO:0007669"/>
    <property type="project" value="InterPro"/>
</dbReference>
<dbReference type="EMBL" id="SMKI01000450">
    <property type="protein sequence ID" value="TDC66452.1"/>
    <property type="molecule type" value="Genomic_DNA"/>
</dbReference>
<dbReference type="GO" id="GO:1904680">
    <property type="term" value="F:peptide transmembrane transporter activity"/>
    <property type="evidence" value="ECO:0007669"/>
    <property type="project" value="TreeGrafter"/>
</dbReference>
<keyword evidence="2" id="KW-0732">Signal</keyword>
<evidence type="ECO:0000256" key="1">
    <source>
        <dbReference type="SAM" id="MobiDB-lite"/>
    </source>
</evidence>
<comment type="caution">
    <text evidence="4">The sequence shown here is derived from an EMBL/GenBank/DDBJ whole genome shotgun (WGS) entry which is preliminary data.</text>
</comment>
<feature type="region of interest" description="Disordered" evidence="1">
    <location>
        <begin position="221"/>
        <end position="240"/>
    </location>
</feature>